<feature type="transmembrane region" description="Helical" evidence="6">
    <location>
        <begin position="303"/>
        <end position="326"/>
    </location>
</feature>
<dbReference type="PROSITE" id="PS50850">
    <property type="entry name" value="MFS"/>
    <property type="match status" value="1"/>
</dbReference>
<dbReference type="Gene3D" id="1.20.1250.20">
    <property type="entry name" value="MFS general substrate transporter like domains"/>
    <property type="match status" value="1"/>
</dbReference>
<proteinExistence type="predicted"/>
<dbReference type="CDD" id="cd17325">
    <property type="entry name" value="MFS_MdtG_SLC18_like"/>
    <property type="match status" value="1"/>
</dbReference>
<sequence>MAKETKRAILIIVLANFIICLGWGLIIPVEPFIKIEYHLTAGQMGFMTSLYAFAQFVFSPIVGKVSDKYGRAPILTTGLLLYMVAELLFAVAGTVLWFNISRIIGGISAAMVGTTSMAMAADLSSDKDRAKVIGWISAALSGGLIIGPGIGGVLANISYKTPFWFAGISGLIAAIVFMVGLPQHLKAQSHGDLVDGISITEKGFKSIMNKAVIILFAMILISSFGLAGFESIYTLYVNQVFHFTLNEIALVLILNGIFSLILQVVLFDRMVNMFSEIGLTRICFAIGTLSTVWILVAHTQIEVIIATLFIFCSFDILRPSITTMLTRFGEKNQGLINGVNMSLTSIGNIIGPIFAGGLMDINPHIPYIIVAVILGISALITFIVSHEMKINQNIKTN</sequence>
<evidence type="ECO:0000256" key="1">
    <source>
        <dbReference type="ARBA" id="ARBA00004651"/>
    </source>
</evidence>
<dbReference type="PRINTS" id="PR01035">
    <property type="entry name" value="TCRTETA"/>
</dbReference>
<comment type="caution">
    <text evidence="8">The sequence shown here is derived from an EMBL/GenBank/DDBJ whole genome shotgun (WGS) entry which is preliminary data.</text>
</comment>
<feature type="transmembrane region" description="Helical" evidence="6">
    <location>
        <begin position="248"/>
        <end position="267"/>
    </location>
</feature>
<dbReference type="InterPro" id="IPR036259">
    <property type="entry name" value="MFS_trans_sf"/>
</dbReference>
<comment type="subcellular location">
    <subcellularLocation>
        <location evidence="1">Cell membrane</location>
        <topology evidence="1">Multi-pass membrane protein</topology>
    </subcellularLocation>
</comment>
<dbReference type="GO" id="GO:0022857">
    <property type="term" value="F:transmembrane transporter activity"/>
    <property type="evidence" value="ECO:0007669"/>
    <property type="project" value="InterPro"/>
</dbReference>
<dbReference type="PANTHER" id="PTHR23504">
    <property type="entry name" value="MAJOR FACILITATOR SUPERFAMILY DOMAIN-CONTAINING PROTEIN 10"/>
    <property type="match status" value="1"/>
</dbReference>
<keyword evidence="2" id="KW-0813">Transport</keyword>
<gene>
    <name evidence="8" type="ORF">DID87_03365</name>
</gene>
<dbReference type="InterPro" id="IPR020846">
    <property type="entry name" value="MFS_dom"/>
</dbReference>
<dbReference type="SUPFAM" id="SSF103473">
    <property type="entry name" value="MFS general substrate transporter"/>
    <property type="match status" value="1"/>
</dbReference>
<evidence type="ECO:0000256" key="6">
    <source>
        <dbReference type="SAM" id="Phobius"/>
    </source>
</evidence>
<feature type="transmembrane region" description="Helical" evidence="6">
    <location>
        <begin position="41"/>
        <end position="62"/>
    </location>
</feature>
<dbReference type="EMBL" id="QFCR01000007">
    <property type="protein sequence ID" value="TNK90592.1"/>
    <property type="molecule type" value="Genomic_DNA"/>
</dbReference>
<feature type="domain" description="Major facilitator superfamily (MFS) profile" evidence="7">
    <location>
        <begin position="8"/>
        <end position="389"/>
    </location>
</feature>
<reference evidence="8 9" key="1">
    <citation type="submission" date="2018-05" db="EMBL/GenBank/DDBJ databases">
        <title>Lactobacillus sanfranciscensis Ah4 draft denome sequence.</title>
        <authorList>
            <person name="Zhang G."/>
        </authorList>
    </citation>
    <scope>NUCLEOTIDE SEQUENCE [LARGE SCALE GENOMIC DNA]</scope>
    <source>
        <strain evidence="8 9">Ah4</strain>
    </source>
</reference>
<feature type="transmembrane region" description="Helical" evidence="6">
    <location>
        <begin position="212"/>
        <end position="236"/>
    </location>
</feature>
<dbReference type="Proteomes" id="UP000313312">
    <property type="component" value="Unassembled WGS sequence"/>
</dbReference>
<evidence type="ECO:0000256" key="5">
    <source>
        <dbReference type="ARBA" id="ARBA00023136"/>
    </source>
</evidence>
<dbReference type="Pfam" id="PF07690">
    <property type="entry name" value="MFS_1"/>
    <property type="match status" value="1"/>
</dbReference>
<evidence type="ECO:0000313" key="9">
    <source>
        <dbReference type="Proteomes" id="UP000313312"/>
    </source>
</evidence>
<evidence type="ECO:0000256" key="2">
    <source>
        <dbReference type="ARBA" id="ARBA00022448"/>
    </source>
</evidence>
<keyword evidence="4 6" id="KW-1133">Transmembrane helix</keyword>
<dbReference type="AlphaFoldDB" id="A0A5C4TJ68"/>
<feature type="transmembrane region" description="Helical" evidence="6">
    <location>
        <begin position="338"/>
        <end position="359"/>
    </location>
</feature>
<dbReference type="InterPro" id="IPR011701">
    <property type="entry name" value="MFS"/>
</dbReference>
<evidence type="ECO:0000259" key="7">
    <source>
        <dbReference type="PROSITE" id="PS50850"/>
    </source>
</evidence>
<dbReference type="PANTHER" id="PTHR23504:SF115">
    <property type="entry name" value="MULTIDRUG RESISTANCE PROTEIN 2"/>
    <property type="match status" value="1"/>
</dbReference>
<evidence type="ECO:0000256" key="3">
    <source>
        <dbReference type="ARBA" id="ARBA00022692"/>
    </source>
</evidence>
<feature type="transmembrane region" description="Helical" evidence="6">
    <location>
        <begin position="7"/>
        <end position="29"/>
    </location>
</feature>
<feature type="transmembrane region" description="Helical" evidence="6">
    <location>
        <begin position="103"/>
        <end position="121"/>
    </location>
</feature>
<evidence type="ECO:0000313" key="8">
    <source>
        <dbReference type="EMBL" id="TNK90592.1"/>
    </source>
</evidence>
<feature type="transmembrane region" description="Helical" evidence="6">
    <location>
        <begin position="279"/>
        <end position="297"/>
    </location>
</feature>
<dbReference type="InterPro" id="IPR001958">
    <property type="entry name" value="Tet-R_TetA/multi-R_MdtG-like"/>
</dbReference>
<protein>
    <submittedName>
        <fullName evidence="8">MFS transporter</fullName>
    </submittedName>
</protein>
<dbReference type="GO" id="GO:0005886">
    <property type="term" value="C:plasma membrane"/>
    <property type="evidence" value="ECO:0007669"/>
    <property type="project" value="UniProtKB-SubCell"/>
</dbReference>
<feature type="transmembrane region" description="Helical" evidence="6">
    <location>
        <begin position="365"/>
        <end position="385"/>
    </location>
</feature>
<keyword evidence="3 6" id="KW-0812">Transmembrane</keyword>
<keyword evidence="5 6" id="KW-0472">Membrane</keyword>
<organism evidence="8 9">
    <name type="scientific">Fructilactobacillus sanfranciscensis</name>
    <name type="common">Lactobacillus sanfranciscensis</name>
    <dbReference type="NCBI Taxonomy" id="1625"/>
    <lineage>
        <taxon>Bacteria</taxon>
        <taxon>Bacillati</taxon>
        <taxon>Bacillota</taxon>
        <taxon>Bacilli</taxon>
        <taxon>Lactobacillales</taxon>
        <taxon>Lactobacillaceae</taxon>
        <taxon>Fructilactobacillus</taxon>
    </lineage>
</organism>
<accession>A0A5C4TJ68</accession>
<feature type="transmembrane region" description="Helical" evidence="6">
    <location>
        <begin position="163"/>
        <end position="181"/>
    </location>
</feature>
<feature type="transmembrane region" description="Helical" evidence="6">
    <location>
        <begin position="74"/>
        <end position="97"/>
    </location>
</feature>
<dbReference type="RefSeq" id="WP_139555238.1">
    <property type="nucleotide sequence ID" value="NZ_JARBEV010000005.1"/>
</dbReference>
<name>A0A5C4TJ68_FRUSA</name>
<evidence type="ECO:0000256" key="4">
    <source>
        <dbReference type="ARBA" id="ARBA00022989"/>
    </source>
</evidence>
<feature type="transmembrane region" description="Helical" evidence="6">
    <location>
        <begin position="133"/>
        <end position="157"/>
    </location>
</feature>